<dbReference type="Proteomes" id="UP000663862">
    <property type="component" value="Unassembled WGS sequence"/>
</dbReference>
<evidence type="ECO:0000313" key="3">
    <source>
        <dbReference type="EMBL" id="CAF4495324.1"/>
    </source>
</evidence>
<evidence type="ECO:0000313" key="2">
    <source>
        <dbReference type="EMBL" id="CAF3323813.1"/>
    </source>
</evidence>
<accession>A0A817TZ93</accession>
<reference evidence="2" key="1">
    <citation type="submission" date="2021-02" db="EMBL/GenBank/DDBJ databases">
        <authorList>
            <person name="Nowell W R."/>
        </authorList>
    </citation>
    <scope>NUCLEOTIDE SEQUENCE</scope>
</reference>
<organism evidence="2 5">
    <name type="scientific">Rotaria socialis</name>
    <dbReference type="NCBI Taxonomy" id="392032"/>
    <lineage>
        <taxon>Eukaryota</taxon>
        <taxon>Metazoa</taxon>
        <taxon>Spiralia</taxon>
        <taxon>Gnathifera</taxon>
        <taxon>Rotifera</taxon>
        <taxon>Eurotatoria</taxon>
        <taxon>Bdelloidea</taxon>
        <taxon>Philodinida</taxon>
        <taxon>Philodinidae</taxon>
        <taxon>Rotaria</taxon>
    </lineage>
</organism>
<gene>
    <name evidence="2" type="ORF">FME351_LOCUS1666</name>
    <name evidence="3" type="ORF">HFQ381_LOCUS27353</name>
    <name evidence="1" type="ORF">LUA448_LOCUS977</name>
    <name evidence="4" type="ORF">TSG867_LOCUS23453</name>
</gene>
<name>A0A817TZ93_9BILA</name>
<evidence type="ECO:0000313" key="5">
    <source>
        <dbReference type="Proteomes" id="UP000663869"/>
    </source>
</evidence>
<sequence>MIAPNGNSHSNMELQQPVYMAEENSDLYRVLNNVPLASNNETTKEQQIVYYTTPANIQPVNSNQPYVCVQQLPNNQIVNQYSPTSLFIHHQPQQQQQSSLNNNVAHAYAKQPMLHFNMIQQQAVLSIYRPVANIMEMPPSSMINPTVASTPIPASAKRGRNDTSGISDSNIQVKPQYPQITQIFNTNDTSIKRHRGMNEPIVQSTDNLQQPTSASCPFATTRFPFSPFSVNFSQEVRDKIAIDDLTKHASEHLNFDLRMVPYRRGRAENNECRILIFVENSESFVFLYNQENWPTSLSGSNYTIKRPSIPPQLALVIPAVSL</sequence>
<dbReference type="EMBL" id="CAJNYU010000037">
    <property type="protein sequence ID" value="CAF3323813.1"/>
    <property type="molecule type" value="Genomic_DNA"/>
</dbReference>
<comment type="caution">
    <text evidence="2">The sequence shown here is derived from an EMBL/GenBank/DDBJ whole genome shotgun (WGS) entry which is preliminary data.</text>
</comment>
<dbReference type="AlphaFoldDB" id="A0A817TZ93"/>
<dbReference type="EMBL" id="CAJOBO010003519">
    <property type="protein sequence ID" value="CAF4495324.1"/>
    <property type="molecule type" value="Genomic_DNA"/>
</dbReference>
<dbReference type="Proteomes" id="UP000663833">
    <property type="component" value="Unassembled WGS sequence"/>
</dbReference>
<evidence type="ECO:0000313" key="1">
    <source>
        <dbReference type="EMBL" id="CAF3181203.1"/>
    </source>
</evidence>
<proteinExistence type="predicted"/>
<dbReference type="Proteomes" id="UP000663869">
    <property type="component" value="Unassembled WGS sequence"/>
</dbReference>
<dbReference type="Proteomes" id="UP000663851">
    <property type="component" value="Unassembled WGS sequence"/>
</dbReference>
<dbReference type="EMBL" id="CAJOBQ010002022">
    <property type="protein sequence ID" value="CAF4533650.1"/>
    <property type="molecule type" value="Genomic_DNA"/>
</dbReference>
<protein>
    <submittedName>
        <fullName evidence="2">Uncharacterized protein</fullName>
    </submittedName>
</protein>
<evidence type="ECO:0000313" key="4">
    <source>
        <dbReference type="EMBL" id="CAF4533650.1"/>
    </source>
</evidence>
<dbReference type="EMBL" id="CAJNYD010000020">
    <property type="protein sequence ID" value="CAF3181203.1"/>
    <property type="molecule type" value="Genomic_DNA"/>
</dbReference>